<dbReference type="Proteomes" id="UP000694890">
    <property type="component" value="Linkage group LG3"/>
</dbReference>
<name>A0AAJ8BKP9_LATCA</name>
<protein>
    <submittedName>
        <fullName evidence="2">Uncharacterized protein LOC108896342</fullName>
    </submittedName>
</protein>
<gene>
    <name evidence="2" type="primary">LOC108896342</name>
</gene>
<organism evidence="1 2">
    <name type="scientific">Lates calcarifer</name>
    <name type="common">Barramundi</name>
    <name type="synonym">Holocentrus calcarifer</name>
    <dbReference type="NCBI Taxonomy" id="8187"/>
    <lineage>
        <taxon>Eukaryota</taxon>
        <taxon>Metazoa</taxon>
        <taxon>Chordata</taxon>
        <taxon>Craniata</taxon>
        <taxon>Vertebrata</taxon>
        <taxon>Euteleostomi</taxon>
        <taxon>Actinopterygii</taxon>
        <taxon>Neopterygii</taxon>
        <taxon>Teleostei</taxon>
        <taxon>Neoteleostei</taxon>
        <taxon>Acanthomorphata</taxon>
        <taxon>Carangaria</taxon>
        <taxon>Carangaria incertae sedis</taxon>
        <taxon>Centropomidae</taxon>
        <taxon>Lates</taxon>
    </lineage>
</organism>
<proteinExistence type="predicted"/>
<reference evidence="2" key="1">
    <citation type="submission" date="2025-08" db="UniProtKB">
        <authorList>
            <consortium name="RefSeq"/>
        </authorList>
    </citation>
    <scope>IDENTIFICATION</scope>
    <source>
        <tissue evidence="2">Brain</tissue>
    </source>
</reference>
<dbReference type="GeneID" id="108896342"/>
<evidence type="ECO:0000313" key="1">
    <source>
        <dbReference type="Proteomes" id="UP000694890"/>
    </source>
</evidence>
<dbReference type="AlphaFoldDB" id="A0AAJ8BKP9"/>
<dbReference type="RefSeq" id="XP_050934666.1">
    <property type="nucleotide sequence ID" value="XM_051078709.1"/>
</dbReference>
<dbReference type="KEGG" id="lcf:108896342"/>
<accession>A0AAJ8BKP9</accession>
<evidence type="ECO:0000313" key="2">
    <source>
        <dbReference type="RefSeq" id="XP_050934666.1"/>
    </source>
</evidence>
<sequence length="193" mass="21898">MCAKPRCHSHEGGPRTDCGTENGTMAAIECTLRHHHNDHHHLECPTTCIAHPQTTRGLSPGGPYSERGPFWMELFADLSDARYFNMSHEHQCLLIFALVMLFRRTWCHSHRIRPSRAASCPGGVPNELYYLPHRFGSRDCGFKIEKAELDVFPEARLARAPCGDANMQEYLDCPWRTISFRSQSTGSLQLNCI</sequence>